<accession>T0RL12</accession>
<dbReference type="Proteomes" id="UP000030762">
    <property type="component" value="Unassembled WGS sequence"/>
</dbReference>
<sequence length="119" mass="13097">MSLYDPLYHQKRAAKLADAKWAAEEALMRKPSPTAATNLGSRATAFGRSKTPTVVRQRVTTTVPVTARSTIRSTQTPATTAPHLDHRRAASHTGDERRDCSVKSHHGCHADQRSIDDHD</sequence>
<feature type="compositionally biased region" description="Polar residues" evidence="1">
    <location>
        <begin position="67"/>
        <end position="79"/>
    </location>
</feature>
<name>T0RL12_SAPDV</name>
<gene>
    <name evidence="2" type="ORF">SDRG_11667</name>
</gene>
<protein>
    <submittedName>
        <fullName evidence="2">Uncharacterized protein</fullName>
    </submittedName>
</protein>
<dbReference type="EMBL" id="JH767174">
    <property type="protein sequence ID" value="EQC30612.1"/>
    <property type="molecule type" value="Genomic_DNA"/>
</dbReference>
<dbReference type="InParanoid" id="T0RL12"/>
<reference evidence="2 3" key="1">
    <citation type="submission" date="2012-04" db="EMBL/GenBank/DDBJ databases">
        <title>The Genome Sequence of Saprolegnia declina VS20.</title>
        <authorList>
            <consortium name="The Broad Institute Genome Sequencing Platform"/>
            <person name="Russ C."/>
            <person name="Nusbaum C."/>
            <person name="Tyler B."/>
            <person name="van West P."/>
            <person name="Dieguez-Uribeondo J."/>
            <person name="de Bruijn I."/>
            <person name="Tripathy S."/>
            <person name="Jiang R."/>
            <person name="Young S.K."/>
            <person name="Zeng Q."/>
            <person name="Gargeya S."/>
            <person name="Fitzgerald M."/>
            <person name="Haas B."/>
            <person name="Abouelleil A."/>
            <person name="Alvarado L."/>
            <person name="Arachchi H.M."/>
            <person name="Berlin A."/>
            <person name="Chapman S.B."/>
            <person name="Goldberg J."/>
            <person name="Griggs A."/>
            <person name="Gujja S."/>
            <person name="Hansen M."/>
            <person name="Howarth C."/>
            <person name="Imamovic A."/>
            <person name="Larimer J."/>
            <person name="McCowen C."/>
            <person name="Montmayeur A."/>
            <person name="Murphy C."/>
            <person name="Neiman D."/>
            <person name="Pearson M."/>
            <person name="Priest M."/>
            <person name="Roberts A."/>
            <person name="Saif S."/>
            <person name="Shea T."/>
            <person name="Sisk P."/>
            <person name="Sykes S."/>
            <person name="Wortman J."/>
            <person name="Nusbaum C."/>
            <person name="Birren B."/>
        </authorList>
    </citation>
    <scope>NUCLEOTIDE SEQUENCE [LARGE SCALE GENOMIC DNA]</scope>
    <source>
        <strain evidence="2 3">VS20</strain>
    </source>
</reference>
<feature type="compositionally biased region" description="Basic and acidic residues" evidence="1">
    <location>
        <begin position="83"/>
        <end position="119"/>
    </location>
</feature>
<evidence type="ECO:0000313" key="2">
    <source>
        <dbReference type="EMBL" id="EQC30612.1"/>
    </source>
</evidence>
<feature type="region of interest" description="Disordered" evidence="1">
    <location>
        <begin position="66"/>
        <end position="119"/>
    </location>
</feature>
<evidence type="ECO:0000313" key="3">
    <source>
        <dbReference type="Proteomes" id="UP000030762"/>
    </source>
</evidence>
<dbReference type="RefSeq" id="XP_008615938.1">
    <property type="nucleotide sequence ID" value="XM_008617716.1"/>
</dbReference>
<proteinExistence type="predicted"/>
<keyword evidence="3" id="KW-1185">Reference proteome</keyword>
<dbReference type="AlphaFoldDB" id="T0RL12"/>
<organism evidence="2 3">
    <name type="scientific">Saprolegnia diclina (strain VS20)</name>
    <dbReference type="NCBI Taxonomy" id="1156394"/>
    <lineage>
        <taxon>Eukaryota</taxon>
        <taxon>Sar</taxon>
        <taxon>Stramenopiles</taxon>
        <taxon>Oomycota</taxon>
        <taxon>Saprolegniomycetes</taxon>
        <taxon>Saprolegniales</taxon>
        <taxon>Saprolegniaceae</taxon>
        <taxon>Saprolegnia</taxon>
    </lineage>
</organism>
<dbReference type="VEuPathDB" id="FungiDB:SDRG_11667"/>
<dbReference type="GeneID" id="19952394"/>
<evidence type="ECO:0000256" key="1">
    <source>
        <dbReference type="SAM" id="MobiDB-lite"/>
    </source>
</evidence>